<dbReference type="Proteomes" id="UP000028709">
    <property type="component" value="Unassembled WGS sequence"/>
</dbReference>
<feature type="transmembrane region" description="Helical" evidence="2">
    <location>
        <begin position="147"/>
        <end position="166"/>
    </location>
</feature>
<evidence type="ECO:0000256" key="2">
    <source>
        <dbReference type="SAM" id="Phobius"/>
    </source>
</evidence>
<dbReference type="OrthoDB" id="1371234at2"/>
<reference evidence="3 4" key="1">
    <citation type="submission" date="2014-07" db="EMBL/GenBank/DDBJ databases">
        <title>Genome of Chryseobacterium piperi CTM.</title>
        <authorList>
            <person name="Pipes S.E."/>
            <person name="Stropko S.J."/>
            <person name="Newman J.D."/>
        </authorList>
    </citation>
    <scope>NUCLEOTIDE SEQUENCE [LARGE SCALE GENOMIC DNA]</scope>
    <source>
        <strain evidence="3 4">CTM</strain>
    </source>
</reference>
<keyword evidence="4" id="KW-1185">Reference proteome</keyword>
<evidence type="ECO:0000313" key="4">
    <source>
        <dbReference type="Proteomes" id="UP000028709"/>
    </source>
</evidence>
<evidence type="ECO:0000313" key="3">
    <source>
        <dbReference type="EMBL" id="KFF21382.1"/>
    </source>
</evidence>
<dbReference type="InterPro" id="IPR019284">
    <property type="entry name" value="RP532"/>
</dbReference>
<sequence>MTPKNAKINETHDDQRTQHQSEQDLSLQEIQEDIEEIEPEFLDDLPPEQRKKFLSLVRTISIRQASMHSGPLPRPEDIEKYNMIIPNGAERIMKEAELQSAHRRSMENKVIDSDNKQSAKGQIFGLVISLICIGGAISLGLLDQPWLGGILATTTVIGLVTVYVLGKSAQFPNNNNEPE</sequence>
<organism evidence="3 4">
    <name type="scientific">Chryseobacterium piperi</name>
    <dbReference type="NCBI Taxonomy" id="558152"/>
    <lineage>
        <taxon>Bacteria</taxon>
        <taxon>Pseudomonadati</taxon>
        <taxon>Bacteroidota</taxon>
        <taxon>Flavobacteriia</taxon>
        <taxon>Flavobacteriales</taxon>
        <taxon>Weeksellaceae</taxon>
        <taxon>Chryseobacterium group</taxon>
        <taxon>Chryseobacterium</taxon>
    </lineage>
</organism>
<feature type="transmembrane region" description="Helical" evidence="2">
    <location>
        <begin position="123"/>
        <end position="141"/>
    </location>
</feature>
<feature type="region of interest" description="Disordered" evidence="1">
    <location>
        <begin position="1"/>
        <end position="25"/>
    </location>
</feature>
<dbReference type="KEGG" id="cpip:CJF12_10650"/>
<dbReference type="RefSeq" id="WP_034686461.1">
    <property type="nucleotide sequence ID" value="NZ_CP023049.2"/>
</dbReference>
<dbReference type="EMBL" id="JPRJ01000034">
    <property type="protein sequence ID" value="KFF21382.1"/>
    <property type="molecule type" value="Genomic_DNA"/>
</dbReference>
<name>A0A086AXG8_9FLAO</name>
<evidence type="ECO:0008006" key="5">
    <source>
        <dbReference type="Google" id="ProtNLM"/>
    </source>
</evidence>
<evidence type="ECO:0000256" key="1">
    <source>
        <dbReference type="SAM" id="MobiDB-lite"/>
    </source>
</evidence>
<dbReference type="STRING" id="558152.IQ37_15190"/>
<protein>
    <recommendedName>
        <fullName evidence="5">DUF2335 domain-containing protein</fullName>
    </recommendedName>
</protein>
<keyword evidence="2" id="KW-0472">Membrane</keyword>
<accession>A0A086AXG8</accession>
<dbReference type="eggNOG" id="COG5346">
    <property type="taxonomic scope" value="Bacteria"/>
</dbReference>
<gene>
    <name evidence="3" type="ORF">IQ37_15190</name>
</gene>
<dbReference type="Pfam" id="PF10097">
    <property type="entry name" value="DUF2335"/>
    <property type="match status" value="1"/>
</dbReference>
<proteinExistence type="predicted"/>
<keyword evidence="2" id="KW-0812">Transmembrane</keyword>
<dbReference type="AlphaFoldDB" id="A0A086AXG8"/>
<keyword evidence="2" id="KW-1133">Transmembrane helix</keyword>
<feature type="compositionally biased region" description="Basic and acidic residues" evidence="1">
    <location>
        <begin position="7"/>
        <end position="22"/>
    </location>
</feature>
<comment type="caution">
    <text evidence="3">The sequence shown here is derived from an EMBL/GenBank/DDBJ whole genome shotgun (WGS) entry which is preliminary data.</text>
</comment>